<evidence type="ECO:0000313" key="2">
    <source>
        <dbReference type="Proteomes" id="UP000648239"/>
    </source>
</evidence>
<accession>A0A8J6XVF9</accession>
<comment type="caution">
    <text evidence="1">The sequence shown here is derived from an EMBL/GenBank/DDBJ whole genome shotgun (WGS) entry which is preliminary data.</text>
</comment>
<dbReference type="EMBL" id="JACXWD010000073">
    <property type="protein sequence ID" value="MBD3869292.1"/>
    <property type="molecule type" value="Genomic_DNA"/>
</dbReference>
<protein>
    <submittedName>
        <fullName evidence="1">Uncharacterized protein</fullName>
    </submittedName>
</protein>
<gene>
    <name evidence="1" type="ORF">IFK94_14320</name>
</gene>
<evidence type="ECO:0000313" key="1">
    <source>
        <dbReference type="EMBL" id="MBD3869292.1"/>
    </source>
</evidence>
<reference evidence="1 2" key="1">
    <citation type="submission" date="2020-08" db="EMBL/GenBank/DDBJ databases">
        <title>Acidobacteriota in marine sediments use diverse sulfur dissimilation pathways.</title>
        <authorList>
            <person name="Wasmund K."/>
        </authorList>
    </citation>
    <scope>NUCLEOTIDE SEQUENCE [LARGE SCALE GENOMIC DNA]</scope>
    <source>
        <strain evidence="1">MAG AM4</strain>
    </source>
</reference>
<sequence>MENVKALIGKERSLREVAQALHFSARGLSAPAVGALHLTCSDESEHECIEALQQGFVQYLLPSLKFARQSAFRLANLGGRYEWSAVRLAEDHFALPAATGAFKLLVVKVNAHVACEEQPGKKFRLGLWQRYGVESTCCGALAQLLAGGARLPHADDLAEAFGSEGHDRIASLQDPAQVEPLYAPLYAALVSARLQARKAVLDIQDYKPKSPTYYVVLPCVTINRAERDTEIVCGMYTIDGRTGGTEAVYTGLGDLPEAYKISIEHNRFTVTDDQLGHERKGRDHRAMARERAATSKLKVHDERLDRVRTDVARNKHKHHSHARELLRIALPVLAEVAPIPAAILAFGDGAVGIHHAFKIHRIAGEMKDTDEARRILGDIEAQIDHLPPDRAEALLELLVSDYK</sequence>
<proteinExistence type="predicted"/>
<dbReference type="Proteomes" id="UP000648239">
    <property type="component" value="Unassembled WGS sequence"/>
</dbReference>
<name>A0A8J6XVF9_9BACT</name>
<dbReference type="AlphaFoldDB" id="A0A8J6XVF9"/>
<organism evidence="1 2">
    <name type="scientific">Candidatus Polarisedimenticola svalbardensis</name>
    <dbReference type="NCBI Taxonomy" id="2886004"/>
    <lineage>
        <taxon>Bacteria</taxon>
        <taxon>Pseudomonadati</taxon>
        <taxon>Acidobacteriota</taxon>
        <taxon>Candidatus Polarisedimenticolia</taxon>
        <taxon>Candidatus Polarisedimenticolales</taxon>
        <taxon>Candidatus Polarisedimenticolaceae</taxon>
        <taxon>Candidatus Polarisedimenticola</taxon>
    </lineage>
</organism>